<dbReference type="Gene3D" id="3.40.50.1820">
    <property type="entry name" value="alpha/beta hydrolase"/>
    <property type="match status" value="1"/>
</dbReference>
<feature type="non-terminal residue" evidence="2">
    <location>
        <position position="162"/>
    </location>
</feature>
<dbReference type="PANTHER" id="PTHR43798:SF33">
    <property type="entry name" value="HYDROLASE, PUTATIVE (AFU_ORTHOLOGUE AFUA_2G14860)-RELATED"/>
    <property type="match status" value="1"/>
</dbReference>
<keyword evidence="2" id="KW-0378">Hydrolase</keyword>
<dbReference type="AlphaFoldDB" id="A0A7C2R541"/>
<comment type="caution">
    <text evidence="2">The sequence shown here is derived from an EMBL/GenBank/DDBJ whole genome shotgun (WGS) entry which is preliminary data.</text>
</comment>
<dbReference type="Proteomes" id="UP000885753">
    <property type="component" value="Unassembled WGS sequence"/>
</dbReference>
<protein>
    <submittedName>
        <fullName evidence="2">Alpha/beta fold hydrolase</fullName>
    </submittedName>
</protein>
<proteinExistence type="predicted"/>
<dbReference type="SUPFAM" id="SSF53474">
    <property type="entry name" value="alpha/beta-Hydrolases"/>
    <property type="match status" value="1"/>
</dbReference>
<organism evidence="2">
    <name type="scientific">Salinimicrobium catena</name>
    <dbReference type="NCBI Taxonomy" id="390640"/>
    <lineage>
        <taxon>Bacteria</taxon>
        <taxon>Pseudomonadati</taxon>
        <taxon>Bacteroidota</taxon>
        <taxon>Flavobacteriia</taxon>
        <taxon>Flavobacteriales</taxon>
        <taxon>Flavobacteriaceae</taxon>
        <taxon>Salinimicrobium</taxon>
    </lineage>
</organism>
<dbReference type="GO" id="GO:0016020">
    <property type="term" value="C:membrane"/>
    <property type="evidence" value="ECO:0007669"/>
    <property type="project" value="TreeGrafter"/>
</dbReference>
<evidence type="ECO:0000259" key="1">
    <source>
        <dbReference type="Pfam" id="PF00561"/>
    </source>
</evidence>
<accession>A0A7C2R541</accession>
<dbReference type="PRINTS" id="PR00111">
    <property type="entry name" value="ABHYDROLASE"/>
</dbReference>
<dbReference type="EMBL" id="DSEE01000621">
    <property type="protein sequence ID" value="HER41273.1"/>
    <property type="molecule type" value="Genomic_DNA"/>
</dbReference>
<dbReference type="Pfam" id="PF00561">
    <property type="entry name" value="Abhydrolase_1"/>
    <property type="match status" value="1"/>
</dbReference>
<dbReference type="PANTHER" id="PTHR43798">
    <property type="entry name" value="MONOACYLGLYCEROL LIPASE"/>
    <property type="match status" value="1"/>
</dbReference>
<name>A0A7C2R541_9FLAO</name>
<sequence length="162" mass="18537">MEKTLNFKKKKIYYTDDGTGETLVLLHGFLESQEIWTEFIPEFSEYGRIITIDLPGHGRSECLAEVHSMELMAETVHAVLQKLQVKKANFIGHSMGGYVTLSFLEQYPKMVGELMLLNSTPEEDSEEKKQNRDRAIEVVQKNKKAFISMAISNLLPPENEQK</sequence>
<dbReference type="InterPro" id="IPR029058">
    <property type="entry name" value="AB_hydrolase_fold"/>
</dbReference>
<feature type="domain" description="AB hydrolase-1" evidence="1">
    <location>
        <begin position="22"/>
        <end position="127"/>
    </location>
</feature>
<dbReference type="InterPro" id="IPR050266">
    <property type="entry name" value="AB_hydrolase_sf"/>
</dbReference>
<evidence type="ECO:0000313" key="2">
    <source>
        <dbReference type="EMBL" id="HER41273.1"/>
    </source>
</evidence>
<dbReference type="InterPro" id="IPR000073">
    <property type="entry name" value="AB_hydrolase_1"/>
</dbReference>
<gene>
    <name evidence="2" type="ORF">ENO10_08645</name>
</gene>
<dbReference type="GO" id="GO:0016787">
    <property type="term" value="F:hydrolase activity"/>
    <property type="evidence" value="ECO:0007669"/>
    <property type="project" value="UniProtKB-KW"/>
</dbReference>
<reference evidence="2" key="1">
    <citation type="journal article" date="2020" name="mSystems">
        <title>Genome- and Community-Level Interaction Insights into Carbon Utilization and Element Cycling Functions of Hydrothermarchaeota in Hydrothermal Sediment.</title>
        <authorList>
            <person name="Zhou Z."/>
            <person name="Liu Y."/>
            <person name="Xu W."/>
            <person name="Pan J."/>
            <person name="Luo Z.H."/>
            <person name="Li M."/>
        </authorList>
    </citation>
    <scope>NUCLEOTIDE SEQUENCE [LARGE SCALE GENOMIC DNA]</scope>
    <source>
        <strain evidence="2">SpSt-1235</strain>
    </source>
</reference>